<feature type="compositionally biased region" description="Low complexity" evidence="1">
    <location>
        <begin position="218"/>
        <end position="227"/>
    </location>
</feature>
<feature type="region of interest" description="Disordered" evidence="1">
    <location>
        <begin position="1405"/>
        <end position="1486"/>
    </location>
</feature>
<dbReference type="InterPro" id="IPR051647">
    <property type="entry name" value="Mediator_comp_sub12"/>
</dbReference>
<evidence type="ECO:0000313" key="2">
    <source>
        <dbReference type="EMBL" id="GIL50780.1"/>
    </source>
</evidence>
<feature type="compositionally biased region" description="Low complexity" evidence="1">
    <location>
        <begin position="396"/>
        <end position="409"/>
    </location>
</feature>
<sequence length="1746" mass="178460">MHPTEDLALLLTEEKRMTLIEKIVKELKNISTITAEDIGKEVHRTVVQLELDVYNSATSMGEYFNALGTRTTRLRTQLLQTAARVPGGTVAADAATITEGDAEAAGGKAQVVPGSGAAGQLSSDQPTRPQVGSEAPTRSPAQPPQQPRRQHLQQPEAAQTLQQQQRRRRPAAADDWSDAGAVLEPVVAVTAAGSAEAAAPLGQHLQISVQQQQQQQQRQGLQQQLEQPRGGVGTEEGEVEEKRSHSTEGSCTVGATDRNLVGAAAATVIAVVGGAAGAPGGAPMQQTHVSNPAAGFVPYRTPPIYGQTSAIISEVVNGARGQAPGVTPPETQGQAAPYAGAAGVAGNGLIPAGGGIVFLYDNVCPADEARRRGDSGDRSSSGSGSVSFRPIPSELQPQQQQQPQPWQGPAKLLPSHEFVGDGGSGDGRGGDDGGTRDVVHPPREAQRAPAGALTTSCRPQYGAVQSGVIPYKAERLPVAVVTETGGRHVQQGVAERLPHQHQLPTVDDQATLQPQQPPPPLPQQQDLWECQLLRTSSLTKAYLRLRPRAHQTASAGGARPRDESGCANGPFECLTSTAGPLCPILRTASSPARAMDWPQSQQPQPQPQQESLPRTQPGALNHARLEPSPQSNAAAAAAAAQPQPRRGVSGGGDIKGGAEVEGPSCPDDPSLPRVAYTFIRHASDSQVLAAREEQGYEGWSGLTSRELSPPPAMDTGMHRPAQPVLRLQPLRRSSSEISQDGGAVRLRLRTQVQAGRPSEAVVTATACDSSAGAGDPILELARREGVLEGMQGTGSKIMPAAAAVAAVAEAATGMMAAPSVAAPPPLVPQATAPLPGTGTSVRDVRNVDTVMVDAFSCWGPAVAPGAQAPQPLSSCGVVPPSPTGPKSQLELLGAHSCLGPAPQPMTPPSGNSSQPDHQLLLQQQQRLLIYQQQQQQRQQFRKASILPSGEDHRQSLPSSPHQPLPSGHTLPAQHGQIRSVNAILPPEHQHQHQKPVTGPQGEILPAPGQGQTQKTQLAVRGQLPPLQQLLQAQHQHLHQTPQPHHSQPQQGAPGMSPVPPRRAKSPRASLEIRSPAMSALQMSLIGTTNGGGGGPRGSDGGGGGPGGCRDPGVIPVNAPSHFPSQTQCQAQRPLLPWNAGTLGTAMGAGAPGAGGAVFNIDQLVVRQVQETTAAVSRSQRMSSSNIATMGPSGHPWHSGSPHCQAPVLTPPPGGSNTAAMTHIIHYCGCGDGSGGISLLPPTFAGVATDAFSASAPSMSQLNAPAITLTIPSIQGGGGNSSWNMATSYSDRATAAVTAPLASMSTAAVAVSTTGNNTRPARSSWTTGQLPVGMSVTPSPTYPGLTLAPTLRPAATAAVSTAGPDGSMVAARSHAAGFEMVDPNGGRVSGSGGGWTSCGMSGGGLANLRGTLRGSSLDVRSSSPTQVQQQRPQPPMETRQLLLRPPRSSSPWPLQQHQHHQPQQTEPQMLPPLPPQPPLGVEYMDTVGSLGPNTAASLYDSSTNRLPFLSATSNVALAGGCTMSGGNLGFQGLSLQHQGMLQSTAAGGSASNLVDGSGGGGGAACGVSEVFGGSPRVGSPTGHQVGMLPFQGGHALVSPAQSGAAGGPSAPLTPMSLGTDGGTTAPAAAATTIAMAGWGGSDVSAAAGSQPQLTGVWQSACMELQGGPNHGALMPYSVAAMDVTVEGGGEREDGTDPASGLGSAVLAAAAAMPLKPSNEGHLLPGMATGSSSSSSGVGGDLSGAVVF</sequence>
<feature type="compositionally biased region" description="Polar residues" evidence="1">
    <location>
        <begin position="1314"/>
        <end position="1328"/>
    </location>
</feature>
<reference evidence="2" key="1">
    <citation type="journal article" date="2021" name="Proc. Natl. Acad. Sci. U.S.A.">
        <title>Three genomes in the algal genus Volvox reveal the fate of a haploid sex-determining region after a transition to homothallism.</title>
        <authorList>
            <person name="Yamamoto K."/>
            <person name="Hamaji T."/>
            <person name="Kawai-Toyooka H."/>
            <person name="Matsuzaki R."/>
            <person name="Takahashi F."/>
            <person name="Nishimura Y."/>
            <person name="Kawachi M."/>
            <person name="Noguchi H."/>
            <person name="Minakuchi Y."/>
            <person name="Umen J.G."/>
            <person name="Toyoda A."/>
            <person name="Nozaki H."/>
        </authorList>
    </citation>
    <scope>NUCLEOTIDE SEQUENCE</scope>
    <source>
        <strain evidence="2">NIES-3780</strain>
    </source>
</reference>
<feature type="compositionally biased region" description="Pro residues" evidence="1">
    <location>
        <begin position="1468"/>
        <end position="1477"/>
    </location>
</feature>
<gene>
    <name evidence="2" type="ORF">Vafri_6922</name>
</gene>
<feature type="region of interest" description="Disordered" evidence="1">
    <location>
        <begin position="696"/>
        <end position="718"/>
    </location>
</feature>
<feature type="region of interest" description="Disordered" evidence="1">
    <location>
        <begin position="591"/>
        <end position="669"/>
    </location>
</feature>
<feature type="region of interest" description="Disordered" evidence="1">
    <location>
        <begin position="1032"/>
        <end position="1068"/>
    </location>
</feature>
<dbReference type="GO" id="GO:0016592">
    <property type="term" value="C:mediator complex"/>
    <property type="evidence" value="ECO:0007669"/>
    <property type="project" value="TreeGrafter"/>
</dbReference>
<feature type="region of interest" description="Disordered" evidence="1">
    <location>
        <begin position="948"/>
        <end position="972"/>
    </location>
</feature>
<evidence type="ECO:0000313" key="3">
    <source>
        <dbReference type="Proteomes" id="UP000747399"/>
    </source>
</evidence>
<dbReference type="PANTHER" id="PTHR46007:SF8">
    <property type="entry name" value="C2H2-TYPE DOMAIN-CONTAINING PROTEIN"/>
    <property type="match status" value="1"/>
</dbReference>
<feature type="region of interest" description="Disordered" evidence="1">
    <location>
        <begin position="102"/>
        <end position="176"/>
    </location>
</feature>
<dbReference type="EMBL" id="BNCO01000009">
    <property type="protein sequence ID" value="GIL50780.1"/>
    <property type="molecule type" value="Genomic_DNA"/>
</dbReference>
<feature type="region of interest" description="Disordered" evidence="1">
    <location>
        <begin position="868"/>
        <end position="916"/>
    </location>
</feature>
<protein>
    <submittedName>
        <fullName evidence="2">Uncharacterized protein</fullName>
    </submittedName>
</protein>
<comment type="caution">
    <text evidence="2">The sequence shown here is derived from an EMBL/GenBank/DDBJ whole genome shotgun (WGS) entry which is preliminary data.</text>
</comment>
<accession>A0A8J4B147</accession>
<feature type="region of interest" description="Disordered" evidence="1">
    <location>
        <begin position="369"/>
        <end position="453"/>
    </location>
</feature>
<feature type="compositionally biased region" description="Low complexity" evidence="1">
    <location>
        <begin position="1418"/>
        <end position="1430"/>
    </location>
</feature>
<dbReference type="PANTHER" id="PTHR46007">
    <property type="entry name" value="MEDIATOR OF RNA POLYMERASE II TRANSCRIPTION SUBUNIT 12"/>
    <property type="match status" value="1"/>
</dbReference>
<feature type="compositionally biased region" description="Gly residues" evidence="1">
    <location>
        <begin position="1088"/>
        <end position="1109"/>
    </location>
</feature>
<feature type="compositionally biased region" description="Low complexity" evidence="1">
    <location>
        <begin position="1438"/>
        <end position="1467"/>
    </location>
</feature>
<feature type="compositionally biased region" description="Low complexity" evidence="1">
    <location>
        <begin position="598"/>
        <end position="609"/>
    </location>
</feature>
<dbReference type="GO" id="GO:0045944">
    <property type="term" value="P:positive regulation of transcription by RNA polymerase II"/>
    <property type="evidence" value="ECO:0007669"/>
    <property type="project" value="TreeGrafter"/>
</dbReference>
<proteinExistence type="predicted"/>
<evidence type="ECO:0000256" key="1">
    <source>
        <dbReference type="SAM" id="MobiDB-lite"/>
    </source>
</evidence>
<keyword evidence="3" id="KW-1185">Reference proteome</keyword>
<feature type="compositionally biased region" description="Low complexity" evidence="1">
    <location>
        <begin position="955"/>
        <end position="966"/>
    </location>
</feature>
<organism evidence="2 3">
    <name type="scientific">Volvox africanus</name>
    <dbReference type="NCBI Taxonomy" id="51714"/>
    <lineage>
        <taxon>Eukaryota</taxon>
        <taxon>Viridiplantae</taxon>
        <taxon>Chlorophyta</taxon>
        <taxon>core chlorophytes</taxon>
        <taxon>Chlorophyceae</taxon>
        <taxon>CS clade</taxon>
        <taxon>Chlamydomonadales</taxon>
        <taxon>Volvocaceae</taxon>
        <taxon>Volvox</taxon>
    </lineage>
</organism>
<dbReference type="Proteomes" id="UP000747399">
    <property type="component" value="Unassembled WGS sequence"/>
</dbReference>
<name>A0A8J4B147_9CHLO</name>
<feature type="region of interest" description="Disordered" evidence="1">
    <location>
        <begin position="218"/>
        <end position="253"/>
    </location>
</feature>
<dbReference type="GO" id="GO:0003713">
    <property type="term" value="F:transcription coactivator activity"/>
    <property type="evidence" value="ECO:0007669"/>
    <property type="project" value="TreeGrafter"/>
</dbReference>
<feature type="region of interest" description="Disordered" evidence="1">
    <location>
        <begin position="1084"/>
        <end position="1115"/>
    </location>
</feature>
<feature type="compositionally biased region" description="Basic and acidic residues" evidence="1">
    <location>
        <begin position="428"/>
        <end position="446"/>
    </location>
</feature>
<feature type="region of interest" description="Disordered" evidence="1">
    <location>
        <begin position="1312"/>
        <end position="1331"/>
    </location>
</feature>
<feature type="compositionally biased region" description="Polar residues" evidence="1">
    <location>
        <begin position="120"/>
        <end position="130"/>
    </location>
</feature>
<feature type="region of interest" description="Disordered" evidence="1">
    <location>
        <begin position="988"/>
        <end position="1017"/>
    </location>
</feature>
<feature type="compositionally biased region" description="Low complexity" evidence="1">
    <location>
        <begin position="1032"/>
        <end position="1050"/>
    </location>
</feature>
<feature type="compositionally biased region" description="Low complexity" evidence="1">
    <location>
        <begin position="152"/>
        <end position="164"/>
    </location>
</feature>